<accession>A0ABU2VCE8</accession>
<keyword evidence="1 4" id="KW-0378">Hydrolase</keyword>
<feature type="short sequence motif" description="DGA/G" evidence="4">
    <location>
        <begin position="187"/>
        <end position="189"/>
    </location>
</feature>
<feature type="active site" description="Proton acceptor" evidence="4">
    <location>
        <position position="187"/>
    </location>
</feature>
<feature type="short sequence motif" description="GXSXG" evidence="4">
    <location>
        <begin position="43"/>
        <end position="47"/>
    </location>
</feature>
<feature type="domain" description="PNPLA" evidence="5">
    <location>
        <begin position="12"/>
        <end position="203"/>
    </location>
</feature>
<dbReference type="InterPro" id="IPR016035">
    <property type="entry name" value="Acyl_Trfase/lysoPLipase"/>
</dbReference>
<organism evidence="6 7">
    <name type="scientific">Streptomyces doebereineriae</name>
    <dbReference type="NCBI Taxonomy" id="3075528"/>
    <lineage>
        <taxon>Bacteria</taxon>
        <taxon>Bacillati</taxon>
        <taxon>Actinomycetota</taxon>
        <taxon>Actinomycetes</taxon>
        <taxon>Kitasatosporales</taxon>
        <taxon>Streptomycetaceae</taxon>
        <taxon>Streptomyces</taxon>
    </lineage>
</organism>
<evidence type="ECO:0000256" key="3">
    <source>
        <dbReference type="ARBA" id="ARBA00023098"/>
    </source>
</evidence>
<keyword evidence="7" id="KW-1185">Reference proteome</keyword>
<dbReference type="PANTHER" id="PTHR14226:SF57">
    <property type="entry name" value="BLR7027 PROTEIN"/>
    <property type="match status" value="1"/>
</dbReference>
<keyword evidence="3 4" id="KW-0443">Lipid metabolism</keyword>
<dbReference type="InterPro" id="IPR002641">
    <property type="entry name" value="PNPLA_dom"/>
</dbReference>
<evidence type="ECO:0000259" key="5">
    <source>
        <dbReference type="PROSITE" id="PS51635"/>
    </source>
</evidence>
<keyword evidence="2 4" id="KW-0442">Lipid degradation</keyword>
<dbReference type="PROSITE" id="PS51635">
    <property type="entry name" value="PNPLA"/>
    <property type="match status" value="1"/>
</dbReference>
<evidence type="ECO:0000256" key="1">
    <source>
        <dbReference type="ARBA" id="ARBA00022801"/>
    </source>
</evidence>
<comment type="caution">
    <text evidence="6">The sequence shown here is derived from an EMBL/GenBank/DDBJ whole genome shotgun (WGS) entry which is preliminary data.</text>
</comment>
<name>A0ABU2VCE8_9ACTN</name>
<dbReference type="Gene3D" id="3.40.1090.10">
    <property type="entry name" value="Cytosolic phospholipase A2 catalytic domain"/>
    <property type="match status" value="1"/>
</dbReference>
<protein>
    <submittedName>
        <fullName evidence="6">Patatin-like phospholipase family protein</fullName>
    </submittedName>
</protein>
<dbReference type="Proteomes" id="UP001183824">
    <property type="component" value="Unassembled WGS sequence"/>
</dbReference>
<feature type="short sequence motif" description="GXGXXG" evidence="4">
    <location>
        <begin position="16"/>
        <end position="21"/>
    </location>
</feature>
<evidence type="ECO:0000256" key="4">
    <source>
        <dbReference type="PROSITE-ProRule" id="PRU01161"/>
    </source>
</evidence>
<evidence type="ECO:0000313" key="6">
    <source>
        <dbReference type="EMBL" id="MDT0483028.1"/>
    </source>
</evidence>
<dbReference type="InterPro" id="IPR050301">
    <property type="entry name" value="NTE"/>
</dbReference>
<dbReference type="EMBL" id="JAVREZ010000007">
    <property type="protein sequence ID" value="MDT0483028.1"/>
    <property type="molecule type" value="Genomic_DNA"/>
</dbReference>
<dbReference type="RefSeq" id="WP_311715972.1">
    <property type="nucleotide sequence ID" value="NZ_JAVREZ010000007.1"/>
</dbReference>
<sequence>MKNSTRAARIGLVLAGGGARGAYQVGVMEYLAEVDISLAAVAGTSIGALNGAVVAAQGSPDAAVEHLVNVWDEVGRTAGHADSGLGAVSDVVKLARGPVLHPEFIDGVLDRHVDLAQLCLPFWVAAFPGVPDDNWFADIVRSVTGAQSEWIKVNDLAMAQRKEAVLASAALPFIVPGRRVDDRLYRDGALGGVYANAPLGSLMAESPLDLILVTHLQRGVLWDASRYPTATVLEIRPSEALVSPGVTGNAISLLDFSARRLNELRELGYRDAERTITTARVLLGPFPRRREAQDVMLEAVRELDSP</sequence>
<dbReference type="SUPFAM" id="SSF52151">
    <property type="entry name" value="FabD/lysophospholipase-like"/>
    <property type="match status" value="1"/>
</dbReference>
<gene>
    <name evidence="6" type="ORF">RNB18_22955</name>
</gene>
<dbReference type="PANTHER" id="PTHR14226">
    <property type="entry name" value="NEUROPATHY TARGET ESTERASE/SWISS CHEESE D.MELANOGASTER"/>
    <property type="match status" value="1"/>
</dbReference>
<feature type="active site" description="Nucleophile" evidence="4">
    <location>
        <position position="45"/>
    </location>
</feature>
<reference evidence="7" key="1">
    <citation type="submission" date="2023-07" db="EMBL/GenBank/DDBJ databases">
        <title>30 novel species of actinomycetes from the DSMZ collection.</title>
        <authorList>
            <person name="Nouioui I."/>
        </authorList>
    </citation>
    <scope>NUCLEOTIDE SEQUENCE [LARGE SCALE GENOMIC DNA]</scope>
    <source>
        <strain evidence="7">DSM 41640</strain>
    </source>
</reference>
<dbReference type="Pfam" id="PF01734">
    <property type="entry name" value="Patatin"/>
    <property type="match status" value="1"/>
</dbReference>
<proteinExistence type="predicted"/>
<dbReference type="CDD" id="cd07209">
    <property type="entry name" value="Pat_hypo_Ecoli_Z1214_like"/>
    <property type="match status" value="1"/>
</dbReference>
<evidence type="ECO:0000313" key="7">
    <source>
        <dbReference type="Proteomes" id="UP001183824"/>
    </source>
</evidence>
<evidence type="ECO:0000256" key="2">
    <source>
        <dbReference type="ARBA" id="ARBA00022963"/>
    </source>
</evidence>